<reference evidence="11" key="1">
    <citation type="submission" date="2016-06" db="UniProtKB">
        <authorList>
            <consortium name="WormBaseParasite"/>
        </authorList>
    </citation>
    <scope>IDENTIFICATION</scope>
</reference>
<dbReference type="Proteomes" id="UP000270296">
    <property type="component" value="Unassembled WGS sequence"/>
</dbReference>
<dbReference type="InterPro" id="IPR000277">
    <property type="entry name" value="Cys/Met-Metab_PyrdxlP-dep_enz"/>
</dbReference>
<dbReference type="InterPro" id="IPR015424">
    <property type="entry name" value="PyrdxlP-dep_Trfase"/>
</dbReference>
<evidence type="ECO:0000313" key="9">
    <source>
        <dbReference type="EMBL" id="VDP42952.1"/>
    </source>
</evidence>
<dbReference type="Pfam" id="PF01053">
    <property type="entry name" value="Cys_Met_Meta_PP"/>
    <property type="match status" value="1"/>
</dbReference>
<evidence type="ECO:0000256" key="2">
    <source>
        <dbReference type="ARBA" id="ARBA00005038"/>
    </source>
</evidence>
<evidence type="ECO:0000256" key="4">
    <source>
        <dbReference type="ARBA" id="ARBA00012085"/>
    </source>
</evidence>
<comment type="similarity">
    <text evidence="3 8">Belongs to the trans-sulfuration enzymes family.</text>
</comment>
<evidence type="ECO:0000256" key="1">
    <source>
        <dbReference type="ARBA" id="ARBA00001933"/>
    </source>
</evidence>
<evidence type="ECO:0000256" key="3">
    <source>
        <dbReference type="ARBA" id="ARBA00009077"/>
    </source>
</evidence>
<comment type="cofactor">
    <cofactor evidence="1 8">
        <name>pyridoxal 5'-phosphate</name>
        <dbReference type="ChEBI" id="CHEBI:597326"/>
    </cofactor>
</comment>
<evidence type="ECO:0000256" key="6">
    <source>
        <dbReference type="ARBA" id="ARBA00023192"/>
    </source>
</evidence>
<dbReference type="InterPro" id="IPR015421">
    <property type="entry name" value="PyrdxlP-dep_Trfase_major"/>
</dbReference>
<keyword evidence="5 8" id="KW-0663">Pyridoxal phosphate</keyword>
<dbReference type="Gene3D" id="3.40.640.10">
    <property type="entry name" value="Type I PLP-dependent aspartate aminotransferase-like (Major domain)"/>
    <property type="match status" value="1"/>
</dbReference>
<sequence length="188" mass="20751">MAGIKCSGRVFSSGLAATMTVCSLLNIGDSVISCNDVYGGTNRFLKRIAIKYGIKHSMVNMTLESIEKHMTDDVKLVWIETPSNPILQIIDIRVVCDAVKKYPGVLVAVDNTFMSPYFQRPLELGADVVVHSVTKYINGHSDVIMGCVMTNNPEIAEHLTFHQLGTYRDMLSFLILSKVSLKAILGLR</sequence>
<accession>A0A183J7D8</accession>
<reference evidence="9 10" key="2">
    <citation type="submission" date="2018-11" db="EMBL/GenBank/DDBJ databases">
        <authorList>
            <consortium name="Pathogen Informatics"/>
        </authorList>
    </citation>
    <scope>NUCLEOTIDE SEQUENCE [LARGE SCALE GENOMIC DNA]</scope>
</reference>
<evidence type="ECO:0000256" key="8">
    <source>
        <dbReference type="RuleBase" id="RU362118"/>
    </source>
</evidence>
<dbReference type="UniPathway" id="UPA00136">
    <property type="reaction ID" value="UER00202"/>
</dbReference>
<dbReference type="EC" id="4.4.1.1" evidence="4"/>
<dbReference type="GO" id="GO:0019346">
    <property type="term" value="P:transsulfuration"/>
    <property type="evidence" value="ECO:0007669"/>
    <property type="project" value="InterPro"/>
</dbReference>
<organism evidence="11">
    <name type="scientific">Soboliphyme baturini</name>
    <dbReference type="NCBI Taxonomy" id="241478"/>
    <lineage>
        <taxon>Eukaryota</taxon>
        <taxon>Metazoa</taxon>
        <taxon>Ecdysozoa</taxon>
        <taxon>Nematoda</taxon>
        <taxon>Enoplea</taxon>
        <taxon>Dorylaimia</taxon>
        <taxon>Dioctophymatida</taxon>
        <taxon>Dioctophymatoidea</taxon>
        <taxon>Soboliphymatidae</taxon>
        <taxon>Soboliphyme</taxon>
    </lineage>
</organism>
<dbReference type="GO" id="GO:0030170">
    <property type="term" value="F:pyridoxal phosphate binding"/>
    <property type="evidence" value="ECO:0007669"/>
    <property type="project" value="InterPro"/>
</dbReference>
<name>A0A183J7D8_9BILA</name>
<evidence type="ECO:0000256" key="5">
    <source>
        <dbReference type="ARBA" id="ARBA00022898"/>
    </source>
</evidence>
<dbReference type="SUPFAM" id="SSF53383">
    <property type="entry name" value="PLP-dependent transferases"/>
    <property type="match status" value="1"/>
</dbReference>
<dbReference type="GO" id="GO:0005737">
    <property type="term" value="C:cytoplasm"/>
    <property type="evidence" value="ECO:0007669"/>
    <property type="project" value="TreeGrafter"/>
</dbReference>
<dbReference type="OrthoDB" id="3512640at2759"/>
<keyword evidence="6" id="KW-0198">Cysteine biosynthesis</keyword>
<dbReference type="GO" id="GO:0019343">
    <property type="term" value="P:cysteine biosynthetic process via cystathionine"/>
    <property type="evidence" value="ECO:0007669"/>
    <property type="project" value="TreeGrafter"/>
</dbReference>
<gene>
    <name evidence="9" type="ORF">SBAD_LOCUS11785</name>
</gene>
<dbReference type="PANTHER" id="PTHR11808:SF15">
    <property type="entry name" value="CYSTATHIONINE GAMMA-LYASE"/>
    <property type="match status" value="1"/>
</dbReference>
<proteinExistence type="inferred from homology"/>
<dbReference type="WBParaSite" id="SBAD_0001217801-mRNA-1">
    <property type="protein sequence ID" value="SBAD_0001217801-mRNA-1"/>
    <property type="gene ID" value="SBAD_0001217801"/>
</dbReference>
<dbReference type="AlphaFoldDB" id="A0A183J7D8"/>
<dbReference type="PANTHER" id="PTHR11808">
    <property type="entry name" value="TRANS-SULFURATION ENZYME FAMILY MEMBER"/>
    <property type="match status" value="1"/>
</dbReference>
<keyword evidence="10" id="KW-1185">Reference proteome</keyword>
<evidence type="ECO:0000313" key="11">
    <source>
        <dbReference type="WBParaSite" id="SBAD_0001217801-mRNA-1"/>
    </source>
</evidence>
<dbReference type="EMBL" id="UZAM01016381">
    <property type="protein sequence ID" value="VDP42952.1"/>
    <property type="molecule type" value="Genomic_DNA"/>
</dbReference>
<keyword evidence="6" id="KW-0028">Amino-acid biosynthesis</keyword>
<comment type="pathway">
    <text evidence="2">Amino-acid biosynthesis; L-cysteine biosynthesis; L-cysteine from L-homocysteine and L-serine: step 2/2.</text>
</comment>
<dbReference type="GO" id="GO:0004123">
    <property type="term" value="F:cystathionine gamma-lyase activity"/>
    <property type="evidence" value="ECO:0007669"/>
    <property type="project" value="TreeGrafter"/>
</dbReference>
<protein>
    <recommendedName>
        <fullName evidence="4">cystathionine gamma-lyase</fullName>
        <ecNumber evidence="4">4.4.1.1</ecNumber>
    </recommendedName>
    <alternativeName>
        <fullName evidence="7">Gamma-cystathionase</fullName>
    </alternativeName>
</protein>
<evidence type="ECO:0000313" key="10">
    <source>
        <dbReference type="Proteomes" id="UP000270296"/>
    </source>
</evidence>
<evidence type="ECO:0000256" key="7">
    <source>
        <dbReference type="ARBA" id="ARBA00029853"/>
    </source>
</evidence>